<feature type="region of interest" description="Disordered" evidence="1">
    <location>
        <begin position="1"/>
        <end position="68"/>
    </location>
</feature>
<proteinExistence type="predicted"/>
<sequence length="196" mass="21291">MLDGSSALGGRDDGTRTQFPLFTPGHTSPRRREESQNARIEPQSPSQPSTNSSTNNTGDGSTQTPESPLEYVCTSIDDCGVHLEGFEGLLQHTLATGHRHFTTGREVRGGVCGFLAKINLKPILDGVIEEEDDGGYDSGDDSGDDDDEEEEDEERGEHLEDWVLVGPEDFEEGGLESSTWSSWGGEHSVLYTYLPG</sequence>
<dbReference type="AlphaFoldDB" id="A0AAN8MKF7"/>
<gene>
    <name evidence="2" type="ORF">TWF718_008731</name>
</gene>
<keyword evidence="3" id="KW-1185">Reference proteome</keyword>
<feature type="compositionally biased region" description="Acidic residues" evidence="1">
    <location>
        <begin position="128"/>
        <end position="154"/>
    </location>
</feature>
<dbReference type="Proteomes" id="UP001313282">
    <property type="component" value="Unassembled WGS sequence"/>
</dbReference>
<reference evidence="2 3" key="1">
    <citation type="submission" date="2019-10" db="EMBL/GenBank/DDBJ databases">
        <authorList>
            <person name="Palmer J.M."/>
        </authorList>
    </citation>
    <scope>NUCLEOTIDE SEQUENCE [LARGE SCALE GENOMIC DNA]</scope>
    <source>
        <strain evidence="2 3">TWF718</strain>
    </source>
</reference>
<name>A0AAN8MKF7_9PEZI</name>
<comment type="caution">
    <text evidence="2">The sequence shown here is derived from an EMBL/GenBank/DDBJ whole genome shotgun (WGS) entry which is preliminary data.</text>
</comment>
<accession>A0AAN8MKF7</accession>
<dbReference type="EMBL" id="JAVHNR010000006">
    <property type="protein sequence ID" value="KAK6339310.1"/>
    <property type="molecule type" value="Genomic_DNA"/>
</dbReference>
<evidence type="ECO:0000313" key="3">
    <source>
        <dbReference type="Proteomes" id="UP001313282"/>
    </source>
</evidence>
<evidence type="ECO:0000256" key="1">
    <source>
        <dbReference type="SAM" id="MobiDB-lite"/>
    </source>
</evidence>
<feature type="region of interest" description="Disordered" evidence="1">
    <location>
        <begin position="128"/>
        <end position="161"/>
    </location>
</feature>
<organism evidence="2 3">
    <name type="scientific">Orbilia javanica</name>
    <dbReference type="NCBI Taxonomy" id="47235"/>
    <lineage>
        <taxon>Eukaryota</taxon>
        <taxon>Fungi</taxon>
        <taxon>Dikarya</taxon>
        <taxon>Ascomycota</taxon>
        <taxon>Pezizomycotina</taxon>
        <taxon>Orbiliomycetes</taxon>
        <taxon>Orbiliales</taxon>
        <taxon>Orbiliaceae</taxon>
        <taxon>Orbilia</taxon>
    </lineage>
</organism>
<evidence type="ECO:0000313" key="2">
    <source>
        <dbReference type="EMBL" id="KAK6339310.1"/>
    </source>
</evidence>
<protein>
    <submittedName>
        <fullName evidence="2">Uncharacterized protein</fullName>
    </submittedName>
</protein>
<feature type="compositionally biased region" description="Low complexity" evidence="1">
    <location>
        <begin position="42"/>
        <end position="64"/>
    </location>
</feature>